<gene>
    <name evidence="10" type="ORF">PACTADRAFT_64188</name>
</gene>
<dbReference type="Gene3D" id="3.30.70.1350">
    <property type="entry name" value="Cation efflux protein, cytoplasmic domain"/>
    <property type="match status" value="1"/>
</dbReference>
<evidence type="ECO:0000313" key="10">
    <source>
        <dbReference type="EMBL" id="ODV98287.1"/>
    </source>
</evidence>
<feature type="region of interest" description="Disordered" evidence="6">
    <location>
        <begin position="1"/>
        <end position="48"/>
    </location>
</feature>
<dbReference type="InterPro" id="IPR027469">
    <property type="entry name" value="Cation_efflux_TMD_sf"/>
</dbReference>
<dbReference type="PANTHER" id="PTHR43840:SF4">
    <property type="entry name" value="CDF DIVALENT METAL CATION TRANSPORTER (EUROFUNG)"/>
    <property type="match status" value="1"/>
</dbReference>
<dbReference type="InterPro" id="IPR002524">
    <property type="entry name" value="Cation_efflux"/>
</dbReference>
<dbReference type="Proteomes" id="UP000094236">
    <property type="component" value="Unassembled WGS sequence"/>
</dbReference>
<dbReference type="STRING" id="669874.A0A1E4U2R7"/>
<dbReference type="Gene3D" id="1.20.1510.10">
    <property type="entry name" value="Cation efflux protein transmembrane domain"/>
    <property type="match status" value="1"/>
</dbReference>
<comment type="subcellular location">
    <subcellularLocation>
        <location evidence="1">Membrane</location>
        <topology evidence="1">Multi-pass membrane protein</topology>
    </subcellularLocation>
</comment>
<dbReference type="GO" id="GO:0098771">
    <property type="term" value="P:inorganic ion homeostasis"/>
    <property type="evidence" value="ECO:0007669"/>
    <property type="project" value="UniProtKB-ARBA"/>
</dbReference>
<dbReference type="GO" id="GO:0008324">
    <property type="term" value="F:monoatomic cation transmembrane transporter activity"/>
    <property type="evidence" value="ECO:0007669"/>
    <property type="project" value="InterPro"/>
</dbReference>
<keyword evidence="11" id="KW-1185">Reference proteome</keyword>
<evidence type="ECO:0000256" key="3">
    <source>
        <dbReference type="ARBA" id="ARBA00022692"/>
    </source>
</evidence>
<feature type="compositionally biased region" description="Polar residues" evidence="6">
    <location>
        <begin position="28"/>
        <end position="48"/>
    </location>
</feature>
<feature type="transmembrane region" description="Helical" evidence="7">
    <location>
        <begin position="326"/>
        <end position="345"/>
    </location>
</feature>
<dbReference type="InterPro" id="IPR050291">
    <property type="entry name" value="CDF_Transporter"/>
</dbReference>
<organism evidence="10 11">
    <name type="scientific">Pachysolen tannophilus NRRL Y-2460</name>
    <dbReference type="NCBI Taxonomy" id="669874"/>
    <lineage>
        <taxon>Eukaryota</taxon>
        <taxon>Fungi</taxon>
        <taxon>Dikarya</taxon>
        <taxon>Ascomycota</taxon>
        <taxon>Saccharomycotina</taxon>
        <taxon>Pichiomycetes</taxon>
        <taxon>Pachysolenaceae</taxon>
        <taxon>Pachysolen</taxon>
    </lineage>
</organism>
<proteinExistence type="predicted"/>
<dbReference type="InterPro" id="IPR027470">
    <property type="entry name" value="Cation_efflux_CTD"/>
</dbReference>
<dbReference type="EMBL" id="KV454011">
    <property type="protein sequence ID" value="ODV98287.1"/>
    <property type="molecule type" value="Genomic_DNA"/>
</dbReference>
<dbReference type="NCBIfam" id="TIGR01297">
    <property type="entry name" value="CDF"/>
    <property type="match status" value="1"/>
</dbReference>
<feature type="compositionally biased region" description="Polar residues" evidence="6">
    <location>
        <begin position="1"/>
        <end position="12"/>
    </location>
</feature>
<feature type="domain" description="Cation efflux protein transmembrane" evidence="8">
    <location>
        <begin position="260"/>
        <end position="450"/>
    </location>
</feature>
<evidence type="ECO:0000313" key="11">
    <source>
        <dbReference type="Proteomes" id="UP000094236"/>
    </source>
</evidence>
<dbReference type="AlphaFoldDB" id="A0A1E4U2R7"/>
<dbReference type="InterPro" id="IPR058533">
    <property type="entry name" value="Cation_efflux_TM"/>
</dbReference>
<evidence type="ECO:0000256" key="7">
    <source>
        <dbReference type="SAM" id="Phobius"/>
    </source>
</evidence>
<accession>A0A1E4U2R7</accession>
<evidence type="ECO:0000256" key="5">
    <source>
        <dbReference type="ARBA" id="ARBA00023136"/>
    </source>
</evidence>
<dbReference type="GO" id="GO:0016020">
    <property type="term" value="C:membrane"/>
    <property type="evidence" value="ECO:0007669"/>
    <property type="project" value="UniProtKB-SubCell"/>
</dbReference>
<dbReference type="FunFam" id="1.20.1510.10:FF:000005">
    <property type="entry name" value="Putative Cation diffusion facilitator 1"/>
    <property type="match status" value="1"/>
</dbReference>
<sequence>MASYSENSSGSSIAPIDERDSRLLSYSPAPNSNNTTAQNADQVPSSSQLLGLRRTSTASFIDFGSITAGTIRYFTPSGKISEEECSQNGNFKHDLSNDDRRFSSISTVEEMQSKYLTLKSARPMRLIGKIGRLQNWSLVYKDKSELQKIKNKKVKFFYEKQNQLLQRFREIDRLLDSGIQMSMLKYYGSDIIEEDGMRDQYHNEQPHLLQQQQAQQAQQAQYFSPRYSPAAGVPGNIDEETGLLLGYNAEQESSAIQVAIIVNFIINVFLLLSKIVAVILTSSISIVASLTDSILDFLSTTIIFISNKLATHTNNKFAYPVGRSRLEPLGVLIFSVIIIVSFMQVGTEAFRILIAPEHELVKIGLTPSLIMLLTIAVKLICFFWCKSINSSSVQALAEDARTDIVFNTSSIVFPLIGHYFEIWWVDPLCALSLCVYIVLLWCSIAYEHSNNLTGAAASKEDYQTILYLCSRFAESIKKITKLQVYHVGDNVNVEVDLILDSSLSFRDCHDIAESLQYTIEMLPIVERCFVHIDYRVGNYIGHITK</sequence>
<evidence type="ECO:0000256" key="6">
    <source>
        <dbReference type="SAM" id="MobiDB-lite"/>
    </source>
</evidence>
<protein>
    <submittedName>
        <fullName evidence="10">Uncharacterized protein</fullName>
    </submittedName>
</protein>
<evidence type="ECO:0000259" key="9">
    <source>
        <dbReference type="Pfam" id="PF16916"/>
    </source>
</evidence>
<feature type="domain" description="Cation efflux protein cytoplasmic" evidence="9">
    <location>
        <begin position="458"/>
        <end position="533"/>
    </location>
</feature>
<dbReference type="OrthoDB" id="78296at2759"/>
<keyword evidence="5 7" id="KW-0472">Membrane</keyword>
<keyword evidence="3 7" id="KW-0812">Transmembrane</keyword>
<evidence type="ECO:0000256" key="1">
    <source>
        <dbReference type="ARBA" id="ARBA00004141"/>
    </source>
</evidence>
<name>A0A1E4U2R7_PACTA</name>
<feature type="transmembrane region" description="Helical" evidence="7">
    <location>
        <begin position="365"/>
        <end position="384"/>
    </location>
</feature>
<dbReference type="Pfam" id="PF16916">
    <property type="entry name" value="ZT_dimer"/>
    <property type="match status" value="1"/>
</dbReference>
<dbReference type="Pfam" id="PF01545">
    <property type="entry name" value="Cation_efflux"/>
    <property type="match status" value="1"/>
</dbReference>
<evidence type="ECO:0000256" key="4">
    <source>
        <dbReference type="ARBA" id="ARBA00022989"/>
    </source>
</evidence>
<dbReference type="InterPro" id="IPR036837">
    <property type="entry name" value="Cation_efflux_CTD_sf"/>
</dbReference>
<reference evidence="11" key="1">
    <citation type="submission" date="2016-05" db="EMBL/GenBank/DDBJ databases">
        <title>Comparative genomics of biotechnologically important yeasts.</title>
        <authorList>
            <consortium name="DOE Joint Genome Institute"/>
            <person name="Riley R."/>
            <person name="Haridas S."/>
            <person name="Wolfe K.H."/>
            <person name="Lopes M.R."/>
            <person name="Hittinger C.T."/>
            <person name="Goker M."/>
            <person name="Salamov A."/>
            <person name="Wisecaver J."/>
            <person name="Long T.M."/>
            <person name="Aerts A.L."/>
            <person name="Barry K."/>
            <person name="Choi C."/>
            <person name="Clum A."/>
            <person name="Coughlan A.Y."/>
            <person name="Deshpande S."/>
            <person name="Douglass A.P."/>
            <person name="Hanson S.J."/>
            <person name="Klenk H.-P."/>
            <person name="Labutti K."/>
            <person name="Lapidus A."/>
            <person name="Lindquist E."/>
            <person name="Lipzen A."/>
            <person name="Meier-Kolthoff J.P."/>
            <person name="Ohm R.A."/>
            <person name="Otillar R.P."/>
            <person name="Pangilinan J."/>
            <person name="Peng Y."/>
            <person name="Rokas A."/>
            <person name="Rosa C.A."/>
            <person name="Scheuner C."/>
            <person name="Sibirny A.A."/>
            <person name="Slot J.C."/>
            <person name="Stielow J.B."/>
            <person name="Sun H."/>
            <person name="Kurtzman C.P."/>
            <person name="Blackwell M."/>
            <person name="Grigoriev I.V."/>
            <person name="Jeffries T.W."/>
        </authorList>
    </citation>
    <scope>NUCLEOTIDE SEQUENCE [LARGE SCALE GENOMIC DNA]</scope>
    <source>
        <strain evidence="11">NRRL Y-2460</strain>
    </source>
</reference>
<evidence type="ECO:0000259" key="8">
    <source>
        <dbReference type="Pfam" id="PF01545"/>
    </source>
</evidence>
<dbReference type="SUPFAM" id="SSF160240">
    <property type="entry name" value="Cation efflux protein cytoplasmic domain-like"/>
    <property type="match status" value="1"/>
</dbReference>
<feature type="transmembrane region" description="Helical" evidence="7">
    <location>
        <begin position="258"/>
        <end position="280"/>
    </location>
</feature>
<evidence type="ECO:0000256" key="2">
    <source>
        <dbReference type="ARBA" id="ARBA00022448"/>
    </source>
</evidence>
<dbReference type="PANTHER" id="PTHR43840">
    <property type="entry name" value="MITOCHONDRIAL METAL TRANSPORTER 1-RELATED"/>
    <property type="match status" value="1"/>
</dbReference>
<feature type="transmembrane region" description="Helical" evidence="7">
    <location>
        <begin position="286"/>
        <end position="305"/>
    </location>
</feature>
<dbReference type="GO" id="GO:0030003">
    <property type="term" value="P:intracellular monoatomic cation homeostasis"/>
    <property type="evidence" value="ECO:0007669"/>
    <property type="project" value="UniProtKB-ARBA"/>
</dbReference>
<dbReference type="SUPFAM" id="SSF161111">
    <property type="entry name" value="Cation efflux protein transmembrane domain-like"/>
    <property type="match status" value="1"/>
</dbReference>
<keyword evidence="2" id="KW-0813">Transport</keyword>
<keyword evidence="4 7" id="KW-1133">Transmembrane helix</keyword>